<feature type="region of interest" description="Disordered" evidence="8">
    <location>
        <begin position="1"/>
        <end position="28"/>
    </location>
</feature>
<accession>A0A8I1HUL2</accession>
<comment type="caution">
    <text evidence="10">The sequence shown here is derived from an EMBL/GenBank/DDBJ whole genome shotgun (WGS) entry which is preliminary data.</text>
</comment>
<feature type="transmembrane region" description="Helical" evidence="7">
    <location>
        <begin position="104"/>
        <end position="130"/>
    </location>
</feature>
<evidence type="ECO:0000256" key="3">
    <source>
        <dbReference type="ARBA" id="ARBA00022475"/>
    </source>
</evidence>
<evidence type="ECO:0000259" key="9">
    <source>
        <dbReference type="PROSITE" id="PS50928"/>
    </source>
</evidence>
<evidence type="ECO:0000256" key="5">
    <source>
        <dbReference type="ARBA" id="ARBA00022989"/>
    </source>
</evidence>
<feature type="transmembrane region" description="Helical" evidence="7">
    <location>
        <begin position="44"/>
        <end position="63"/>
    </location>
</feature>
<name>A0A8I1HUL2_9CORY</name>
<dbReference type="Proteomes" id="UP000603369">
    <property type="component" value="Unassembled WGS sequence"/>
</dbReference>
<comment type="similarity">
    <text evidence="7">Belongs to the binding-protein-dependent transport system permease family.</text>
</comment>
<keyword evidence="5 7" id="KW-1133">Transmembrane helix</keyword>
<gene>
    <name evidence="10" type="ORF">JDP02_09170</name>
</gene>
<feature type="transmembrane region" description="Helical" evidence="7">
    <location>
        <begin position="297"/>
        <end position="317"/>
    </location>
</feature>
<dbReference type="EMBL" id="JAEHFL010000013">
    <property type="protein sequence ID" value="MBK3428674.1"/>
    <property type="molecule type" value="Genomic_DNA"/>
</dbReference>
<dbReference type="AlphaFoldDB" id="A0A8I1HUL2"/>
<organism evidence="10 11">
    <name type="scientific">Corynebacterium tuberculostearicum</name>
    <dbReference type="NCBI Taxonomy" id="38304"/>
    <lineage>
        <taxon>Bacteria</taxon>
        <taxon>Bacillati</taxon>
        <taxon>Actinomycetota</taxon>
        <taxon>Actinomycetes</taxon>
        <taxon>Mycobacteriales</taxon>
        <taxon>Corynebacteriaceae</taxon>
        <taxon>Corynebacterium</taxon>
    </lineage>
</organism>
<evidence type="ECO:0000256" key="4">
    <source>
        <dbReference type="ARBA" id="ARBA00022692"/>
    </source>
</evidence>
<dbReference type="CDD" id="cd06261">
    <property type="entry name" value="TM_PBP2"/>
    <property type="match status" value="1"/>
</dbReference>
<dbReference type="PANTHER" id="PTHR30193">
    <property type="entry name" value="ABC TRANSPORTER PERMEASE PROTEIN"/>
    <property type="match status" value="1"/>
</dbReference>
<keyword evidence="2 7" id="KW-0813">Transport</keyword>
<dbReference type="InterPro" id="IPR051393">
    <property type="entry name" value="ABC_transporter_permease"/>
</dbReference>
<feature type="domain" description="ABC transmembrane type-1" evidence="9">
    <location>
        <begin position="105"/>
        <end position="318"/>
    </location>
</feature>
<evidence type="ECO:0000256" key="7">
    <source>
        <dbReference type="RuleBase" id="RU363032"/>
    </source>
</evidence>
<evidence type="ECO:0000256" key="1">
    <source>
        <dbReference type="ARBA" id="ARBA00004651"/>
    </source>
</evidence>
<sequence>MTFQEDSPGAGGAGTTTASPARAESPSDSAALVRKAARNRHKEWLLAAALLAPNLILLAVFTYRPLLDNIRLSFFNWNISSPTSTFVGLDNYVEWFSRDDTKTIVLNTLVFTFFAVIGSMVIGLALALLLNQNIKGRNFARSVVFAPYAISGAAIGIAFQFVFDPNFGLIQEILGWFGIDSPNFYAVPGWAMFMVTFTFVWKNLGYTFVIYLAALQGLDKELDEAAAIDGTGRWRKFWRVTMPQLRNTTFFLSITVLLNSVQVFDIINVMTRGGPQGNGTQTLVFQIYNETFVNFRAGYGATAATILFLILLIITLIQVRIMDKRG</sequence>
<reference evidence="10 11" key="1">
    <citation type="submission" date="2020-12" db="EMBL/GenBank/DDBJ databases">
        <title>Draft genome sequence of the commensal strain Corynebacterium tuberculostearicum MFP09/CIP 102622 isolated from human skin.</title>
        <authorList>
            <person name="Boukerb A.M."/>
            <person name="Janvier X."/>
            <person name="Feuilloley M.G.J."/>
            <person name="Groboillot A."/>
        </authorList>
    </citation>
    <scope>NUCLEOTIDE SEQUENCE [LARGE SCALE GENOMIC DNA]</scope>
    <source>
        <strain evidence="10 11">CIP 102622</strain>
    </source>
</reference>
<dbReference type="SUPFAM" id="SSF161098">
    <property type="entry name" value="MetI-like"/>
    <property type="match status" value="1"/>
</dbReference>
<evidence type="ECO:0000313" key="11">
    <source>
        <dbReference type="Proteomes" id="UP000603369"/>
    </source>
</evidence>
<dbReference type="GO" id="GO:0005886">
    <property type="term" value="C:plasma membrane"/>
    <property type="evidence" value="ECO:0007669"/>
    <property type="project" value="UniProtKB-SubCell"/>
</dbReference>
<keyword evidence="6 7" id="KW-0472">Membrane</keyword>
<dbReference type="InterPro" id="IPR000515">
    <property type="entry name" value="MetI-like"/>
</dbReference>
<feature type="transmembrane region" description="Helical" evidence="7">
    <location>
        <begin position="142"/>
        <end position="163"/>
    </location>
</feature>
<dbReference type="PANTHER" id="PTHR30193:SF37">
    <property type="entry name" value="INNER MEMBRANE ABC TRANSPORTER PERMEASE PROTEIN YCJO"/>
    <property type="match status" value="1"/>
</dbReference>
<dbReference type="InterPro" id="IPR035906">
    <property type="entry name" value="MetI-like_sf"/>
</dbReference>
<keyword evidence="11" id="KW-1185">Reference proteome</keyword>
<dbReference type="RefSeq" id="WP_200436110.1">
    <property type="nucleotide sequence ID" value="NZ_JAEHFL010000013.1"/>
</dbReference>
<protein>
    <submittedName>
        <fullName evidence="10">Sugar ABC transporter permease</fullName>
    </submittedName>
</protein>
<keyword evidence="4 7" id="KW-0812">Transmembrane</keyword>
<evidence type="ECO:0000256" key="8">
    <source>
        <dbReference type="SAM" id="MobiDB-lite"/>
    </source>
</evidence>
<dbReference type="Gene3D" id="1.10.3720.10">
    <property type="entry name" value="MetI-like"/>
    <property type="match status" value="1"/>
</dbReference>
<feature type="transmembrane region" description="Helical" evidence="7">
    <location>
        <begin position="183"/>
        <end position="201"/>
    </location>
</feature>
<dbReference type="PROSITE" id="PS50928">
    <property type="entry name" value="ABC_TM1"/>
    <property type="match status" value="1"/>
</dbReference>
<feature type="transmembrane region" description="Helical" evidence="7">
    <location>
        <begin position="245"/>
        <end position="264"/>
    </location>
</feature>
<evidence type="ECO:0000313" key="10">
    <source>
        <dbReference type="EMBL" id="MBK3428674.1"/>
    </source>
</evidence>
<keyword evidence="3" id="KW-1003">Cell membrane</keyword>
<evidence type="ECO:0000256" key="6">
    <source>
        <dbReference type="ARBA" id="ARBA00023136"/>
    </source>
</evidence>
<comment type="subcellular location">
    <subcellularLocation>
        <location evidence="1 7">Cell membrane</location>
        <topology evidence="1 7">Multi-pass membrane protein</topology>
    </subcellularLocation>
</comment>
<proteinExistence type="inferred from homology"/>
<dbReference type="Pfam" id="PF00528">
    <property type="entry name" value="BPD_transp_1"/>
    <property type="match status" value="1"/>
</dbReference>
<dbReference type="GO" id="GO:0055085">
    <property type="term" value="P:transmembrane transport"/>
    <property type="evidence" value="ECO:0007669"/>
    <property type="project" value="InterPro"/>
</dbReference>
<evidence type="ECO:0000256" key="2">
    <source>
        <dbReference type="ARBA" id="ARBA00022448"/>
    </source>
</evidence>